<feature type="transmembrane region" description="Helical" evidence="1">
    <location>
        <begin position="36"/>
        <end position="55"/>
    </location>
</feature>
<name>A0AAV5TXQ0_9BILA</name>
<dbReference type="AlphaFoldDB" id="A0AAV5TXQ0"/>
<organism evidence="2 3">
    <name type="scientific">Pristionchus entomophagus</name>
    <dbReference type="NCBI Taxonomy" id="358040"/>
    <lineage>
        <taxon>Eukaryota</taxon>
        <taxon>Metazoa</taxon>
        <taxon>Ecdysozoa</taxon>
        <taxon>Nematoda</taxon>
        <taxon>Chromadorea</taxon>
        <taxon>Rhabditida</taxon>
        <taxon>Rhabditina</taxon>
        <taxon>Diplogasteromorpha</taxon>
        <taxon>Diplogasteroidea</taxon>
        <taxon>Neodiplogasteridae</taxon>
        <taxon>Pristionchus</taxon>
    </lineage>
</organism>
<keyword evidence="3" id="KW-1185">Reference proteome</keyword>
<protein>
    <recommendedName>
        <fullName evidence="4">G protein-coupled receptor</fullName>
    </recommendedName>
</protein>
<keyword evidence="1" id="KW-1133">Transmembrane helix</keyword>
<feature type="non-terminal residue" evidence="2">
    <location>
        <position position="116"/>
    </location>
</feature>
<gene>
    <name evidence="2" type="ORF">PENTCL1PPCAC_21205</name>
</gene>
<dbReference type="EMBL" id="BTSX01000005">
    <property type="protein sequence ID" value="GMS99030.1"/>
    <property type="molecule type" value="Genomic_DNA"/>
</dbReference>
<sequence>MTIATTLQQEKFEAAAQPETQTEATCSVDGGIIRRLIVITYFLGLTLPTIAVFIIPDARFFLVYSVYLFISILFMVPTSLIYLGSIDSRLVIYRTSSGQIRVKFTPTTPVPVQVNV</sequence>
<keyword evidence="1" id="KW-0812">Transmembrane</keyword>
<feature type="transmembrane region" description="Helical" evidence="1">
    <location>
        <begin position="61"/>
        <end position="84"/>
    </location>
</feature>
<evidence type="ECO:0008006" key="4">
    <source>
        <dbReference type="Google" id="ProtNLM"/>
    </source>
</evidence>
<evidence type="ECO:0000313" key="2">
    <source>
        <dbReference type="EMBL" id="GMS99030.1"/>
    </source>
</evidence>
<comment type="caution">
    <text evidence="2">The sequence shown here is derived from an EMBL/GenBank/DDBJ whole genome shotgun (WGS) entry which is preliminary data.</text>
</comment>
<proteinExistence type="predicted"/>
<accession>A0AAV5TXQ0</accession>
<keyword evidence="1" id="KW-0472">Membrane</keyword>
<evidence type="ECO:0000256" key="1">
    <source>
        <dbReference type="SAM" id="Phobius"/>
    </source>
</evidence>
<dbReference type="Proteomes" id="UP001432027">
    <property type="component" value="Unassembled WGS sequence"/>
</dbReference>
<evidence type="ECO:0000313" key="3">
    <source>
        <dbReference type="Proteomes" id="UP001432027"/>
    </source>
</evidence>
<reference evidence="2" key="1">
    <citation type="submission" date="2023-10" db="EMBL/GenBank/DDBJ databases">
        <title>Genome assembly of Pristionchus species.</title>
        <authorList>
            <person name="Yoshida K."/>
            <person name="Sommer R.J."/>
        </authorList>
    </citation>
    <scope>NUCLEOTIDE SEQUENCE</scope>
    <source>
        <strain evidence="2">RS0144</strain>
    </source>
</reference>